<dbReference type="VEuPathDB" id="VectorBase:GPPI035530"/>
<feature type="compositionally biased region" description="Polar residues" evidence="1">
    <location>
        <begin position="183"/>
        <end position="193"/>
    </location>
</feature>
<protein>
    <submittedName>
        <fullName evidence="2">Uncharacterized protein</fullName>
    </submittedName>
</protein>
<feature type="region of interest" description="Disordered" evidence="1">
    <location>
        <begin position="31"/>
        <end position="52"/>
    </location>
</feature>
<feature type="compositionally biased region" description="Basic and acidic residues" evidence="1">
    <location>
        <begin position="41"/>
        <end position="52"/>
    </location>
</feature>
<organism evidence="2 3">
    <name type="scientific">Glossina palpalis gambiensis</name>
    <dbReference type="NCBI Taxonomy" id="67801"/>
    <lineage>
        <taxon>Eukaryota</taxon>
        <taxon>Metazoa</taxon>
        <taxon>Ecdysozoa</taxon>
        <taxon>Arthropoda</taxon>
        <taxon>Hexapoda</taxon>
        <taxon>Insecta</taxon>
        <taxon>Pterygota</taxon>
        <taxon>Neoptera</taxon>
        <taxon>Endopterygota</taxon>
        <taxon>Diptera</taxon>
        <taxon>Brachycera</taxon>
        <taxon>Muscomorpha</taxon>
        <taxon>Hippoboscoidea</taxon>
        <taxon>Glossinidae</taxon>
        <taxon>Glossina</taxon>
    </lineage>
</organism>
<dbReference type="AlphaFoldDB" id="A0A1B0BNE0"/>
<dbReference type="EMBL" id="JXJN01017347">
    <property type="status" value="NOT_ANNOTATED_CDS"/>
    <property type="molecule type" value="Genomic_DNA"/>
</dbReference>
<feature type="compositionally biased region" description="Polar residues" evidence="1">
    <location>
        <begin position="132"/>
        <end position="141"/>
    </location>
</feature>
<feature type="compositionally biased region" description="Basic and acidic residues" evidence="1">
    <location>
        <begin position="142"/>
        <end position="182"/>
    </location>
</feature>
<keyword evidence="3" id="KW-1185">Reference proteome</keyword>
<proteinExistence type="predicted"/>
<dbReference type="EnsemblMetazoa" id="GPPI035530-RA">
    <property type="protein sequence ID" value="GPPI035530-PA"/>
    <property type="gene ID" value="GPPI035530"/>
</dbReference>
<reference evidence="2" key="2">
    <citation type="submission" date="2020-05" db="UniProtKB">
        <authorList>
            <consortium name="EnsemblMetazoa"/>
        </authorList>
    </citation>
    <scope>IDENTIFICATION</scope>
    <source>
        <strain evidence="2">IAEA</strain>
    </source>
</reference>
<dbReference type="Proteomes" id="UP000092460">
    <property type="component" value="Unassembled WGS sequence"/>
</dbReference>
<name>A0A1B0BNE0_9MUSC</name>
<evidence type="ECO:0000256" key="1">
    <source>
        <dbReference type="SAM" id="MobiDB-lite"/>
    </source>
</evidence>
<evidence type="ECO:0000313" key="2">
    <source>
        <dbReference type="EnsemblMetazoa" id="GPPI035530-PA"/>
    </source>
</evidence>
<evidence type="ECO:0000313" key="3">
    <source>
        <dbReference type="Proteomes" id="UP000092460"/>
    </source>
</evidence>
<reference evidence="3" key="1">
    <citation type="submission" date="2015-01" db="EMBL/GenBank/DDBJ databases">
        <authorList>
            <person name="Aksoy S."/>
            <person name="Warren W."/>
            <person name="Wilson R.K."/>
        </authorList>
    </citation>
    <scope>NUCLEOTIDE SEQUENCE [LARGE SCALE GENOMIC DNA]</scope>
    <source>
        <strain evidence="3">IAEA</strain>
    </source>
</reference>
<accession>A0A1B0BNE0</accession>
<feature type="region of interest" description="Disordered" evidence="1">
    <location>
        <begin position="128"/>
        <end position="193"/>
    </location>
</feature>
<sequence length="193" mass="21383">MCRFFTVGKIKRGIIKENIKMRAHFASDVPLSSDTDDDDMRESSSQDNARTHDGLKTRIMKFKSDSSNMVVVCEFVDDVLQKAEEEAASHFNGKMGNLARVFVVRVFDAICNCANNAAAAPMPKFKFRSGKRASTSGTSNNDKADIVGGKSEKLSKSKKTDLDKDKKSEKVKSKAGNDKDFNVQETLEITENN</sequence>